<gene>
    <name evidence="1" type="ORF">OKA04_18235</name>
</gene>
<reference evidence="1 2" key="1">
    <citation type="submission" date="2022-10" db="EMBL/GenBank/DDBJ databases">
        <title>Luteolibacter flavescens strain MCCC 1K03193, whole genome shotgun sequencing project.</title>
        <authorList>
            <person name="Zhao G."/>
            <person name="Shen L."/>
        </authorList>
    </citation>
    <scope>NUCLEOTIDE SEQUENCE [LARGE SCALE GENOMIC DNA]</scope>
    <source>
        <strain evidence="1 2">MCCC 1K03193</strain>
    </source>
</reference>
<organism evidence="1 2">
    <name type="scientific">Luteolibacter flavescens</name>
    <dbReference type="NCBI Taxonomy" id="1859460"/>
    <lineage>
        <taxon>Bacteria</taxon>
        <taxon>Pseudomonadati</taxon>
        <taxon>Verrucomicrobiota</taxon>
        <taxon>Verrucomicrobiia</taxon>
        <taxon>Verrucomicrobiales</taxon>
        <taxon>Verrucomicrobiaceae</taxon>
        <taxon>Luteolibacter</taxon>
    </lineage>
</organism>
<evidence type="ECO:0000313" key="1">
    <source>
        <dbReference type="EMBL" id="MCW1886683.1"/>
    </source>
</evidence>
<dbReference type="RefSeq" id="WP_264502638.1">
    <property type="nucleotide sequence ID" value="NZ_JAPDDS010000011.1"/>
</dbReference>
<sequence>MYSDSFNPLHVDLMPVDHLAFATDLPVSPKLVENPAAFLQNAGLDFNDIDLKPALRHRPVTLYLDLLRKGTIKLKIVQDDPGKYALRGVRFNPGKLFHHHNGRILESREAIESFGILREVVGPLLAKPSDASLLIPGCRSDSPSFWKEIEIVMHLDDPDEVVLAALRNIRHPSIRKKASTFEGESITLGTRRGELMISAYRKDLQMDELRRFAVANFPKVVRIEVTLKKGKLLDYLGSAGNTRRIAGQLRLVGFRGAGLLQAHKTIMDQLEGLSPVTADESLPGDNKVAHFIGMLSLRYGESIAALLDSYDHRFKPGAETLCRMKRSALDEISRHPGAAPDLFSPANYENQPCLVVPKLEEPPYSQRVSPDVLADIEKTYGPRR</sequence>
<comment type="caution">
    <text evidence="1">The sequence shown here is derived from an EMBL/GenBank/DDBJ whole genome shotgun (WGS) entry which is preliminary data.</text>
</comment>
<proteinExistence type="predicted"/>
<dbReference type="EMBL" id="JAPDDS010000011">
    <property type="protein sequence ID" value="MCW1886683.1"/>
    <property type="molecule type" value="Genomic_DNA"/>
</dbReference>
<protein>
    <submittedName>
        <fullName evidence="1">Uncharacterized protein</fullName>
    </submittedName>
</protein>
<name>A0ABT3FSY5_9BACT</name>
<evidence type="ECO:0000313" key="2">
    <source>
        <dbReference type="Proteomes" id="UP001207930"/>
    </source>
</evidence>
<dbReference type="Proteomes" id="UP001207930">
    <property type="component" value="Unassembled WGS sequence"/>
</dbReference>
<accession>A0ABT3FSY5</accession>
<keyword evidence="2" id="KW-1185">Reference proteome</keyword>